<dbReference type="OrthoDB" id="1715999at2"/>
<dbReference type="Pfam" id="PF04893">
    <property type="entry name" value="Yip1"/>
    <property type="match status" value="1"/>
</dbReference>
<name>U4QYL8_9FIRM</name>
<keyword evidence="2 5" id="KW-0812">Transmembrane</keyword>
<evidence type="ECO:0000313" key="8">
    <source>
        <dbReference type="Proteomes" id="UP000016860"/>
    </source>
</evidence>
<feature type="transmembrane region" description="Helical" evidence="5">
    <location>
        <begin position="186"/>
        <end position="213"/>
    </location>
</feature>
<evidence type="ECO:0000256" key="3">
    <source>
        <dbReference type="ARBA" id="ARBA00022989"/>
    </source>
</evidence>
<feature type="transmembrane region" description="Helical" evidence="5">
    <location>
        <begin position="106"/>
        <end position="127"/>
    </location>
</feature>
<comment type="subcellular location">
    <subcellularLocation>
        <location evidence="1">Membrane</location>
        <topology evidence="1">Multi-pass membrane protein</topology>
    </subcellularLocation>
</comment>
<dbReference type="RefSeq" id="WP_020816951.1">
    <property type="nucleotide sequence ID" value="NZ_ATAY01000093.1"/>
</dbReference>
<dbReference type="Proteomes" id="UP000016860">
    <property type="component" value="Unassembled WGS sequence"/>
</dbReference>
<sequence length="246" mass="26974">MEENTQVSVNGAVNLSQSSQMNFLKRVAGMFFWPGKAMDNLAERPRIAFPFIFLPIAQLVAMLAIIPMYKEFIRTSTEELASQKNLEMTTEQLNKAVNLTSITGPIGGAIGVVITWVLGALILWGIIKIFKGQGSFKQILSITGYAGVITVLSTVVHVIKTNITGVYDILSYTSMAVLMPKMDGNFIYGMAKFLDVFSIWQYVVIAIGVAAVSKMPKKKAYLIVAAIFVIQVLYAGITEVRMSGLM</sequence>
<dbReference type="EMBL" id="ATAY01000093">
    <property type="protein sequence ID" value="EPR08243.1"/>
    <property type="molecule type" value="Genomic_DNA"/>
</dbReference>
<evidence type="ECO:0000256" key="4">
    <source>
        <dbReference type="ARBA" id="ARBA00023136"/>
    </source>
</evidence>
<gene>
    <name evidence="7" type="ORF">L323_17855</name>
</gene>
<protein>
    <recommendedName>
        <fullName evidence="6">Yip1 domain-containing protein</fullName>
    </recommendedName>
</protein>
<comment type="caution">
    <text evidence="7">The sequence shown here is derived from an EMBL/GenBank/DDBJ whole genome shotgun (WGS) entry which is preliminary data.</text>
</comment>
<accession>U4QYL8</accession>
<dbReference type="AlphaFoldDB" id="U4QYL8"/>
<organism evidence="7 8">
    <name type="scientific">Ruminiclostridium papyrosolvens C7</name>
    <dbReference type="NCBI Taxonomy" id="1330534"/>
    <lineage>
        <taxon>Bacteria</taxon>
        <taxon>Bacillati</taxon>
        <taxon>Bacillota</taxon>
        <taxon>Clostridia</taxon>
        <taxon>Eubacteriales</taxon>
        <taxon>Oscillospiraceae</taxon>
        <taxon>Ruminiclostridium</taxon>
    </lineage>
</organism>
<keyword evidence="4 5" id="KW-0472">Membrane</keyword>
<feature type="transmembrane region" description="Helical" evidence="5">
    <location>
        <begin position="139"/>
        <end position="159"/>
    </location>
</feature>
<feature type="transmembrane region" description="Helical" evidence="5">
    <location>
        <begin position="47"/>
        <end position="69"/>
    </location>
</feature>
<keyword evidence="3 5" id="KW-1133">Transmembrane helix</keyword>
<feature type="domain" description="Yip1" evidence="6">
    <location>
        <begin position="29"/>
        <end position="234"/>
    </location>
</feature>
<evidence type="ECO:0000256" key="2">
    <source>
        <dbReference type="ARBA" id="ARBA00022692"/>
    </source>
</evidence>
<evidence type="ECO:0000256" key="5">
    <source>
        <dbReference type="SAM" id="Phobius"/>
    </source>
</evidence>
<feature type="transmembrane region" description="Helical" evidence="5">
    <location>
        <begin position="220"/>
        <end position="237"/>
    </location>
</feature>
<dbReference type="PATRIC" id="fig|1330534.3.peg.3541"/>
<dbReference type="InterPro" id="IPR006977">
    <property type="entry name" value="Yip1_dom"/>
</dbReference>
<dbReference type="GO" id="GO:0016020">
    <property type="term" value="C:membrane"/>
    <property type="evidence" value="ECO:0007669"/>
    <property type="project" value="UniProtKB-SubCell"/>
</dbReference>
<evidence type="ECO:0000313" key="7">
    <source>
        <dbReference type="EMBL" id="EPR08243.1"/>
    </source>
</evidence>
<reference evidence="7 8" key="1">
    <citation type="journal article" date="2013" name="Genome Announc.">
        <title>Draft Genome Sequence of the Cellulolytic Bacterium Clostridium papyrosolvens C7 (ATCC 700395).</title>
        <authorList>
            <person name="Zepeda V."/>
            <person name="Dassa B."/>
            <person name="Borovok I."/>
            <person name="Lamed R."/>
            <person name="Bayer E.A."/>
            <person name="Cate J.H."/>
        </authorList>
    </citation>
    <scope>NUCLEOTIDE SEQUENCE [LARGE SCALE GENOMIC DNA]</scope>
    <source>
        <strain evidence="7 8">C7</strain>
    </source>
</reference>
<proteinExistence type="predicted"/>
<dbReference type="STRING" id="1330534.L323_17855"/>
<evidence type="ECO:0000256" key="1">
    <source>
        <dbReference type="ARBA" id="ARBA00004141"/>
    </source>
</evidence>
<evidence type="ECO:0000259" key="6">
    <source>
        <dbReference type="Pfam" id="PF04893"/>
    </source>
</evidence>